<dbReference type="Gene3D" id="3.10.20.440">
    <property type="entry name" value="2Fe-2S iron-sulphur cluster binding domain, sarcosine oxidase, alpha subunit, N-terminal domain"/>
    <property type="match status" value="1"/>
</dbReference>
<dbReference type="Pfam" id="PF04267">
    <property type="entry name" value="SoxD"/>
    <property type="match status" value="1"/>
</dbReference>
<dbReference type="GO" id="GO:0019264">
    <property type="term" value="P:glycine biosynthetic process from serine"/>
    <property type="evidence" value="ECO:0007669"/>
    <property type="project" value="TreeGrafter"/>
</dbReference>
<dbReference type="Gene3D" id="3.40.640.10">
    <property type="entry name" value="Type I PLP-dependent aspartate aminotransferase-like (Major domain)"/>
    <property type="match status" value="1"/>
</dbReference>
<dbReference type="InterPro" id="IPR036188">
    <property type="entry name" value="FAD/NAD-bd_sf"/>
</dbReference>
<dbReference type="InterPro" id="IPR038561">
    <property type="entry name" value="SoxD_sf"/>
</dbReference>
<feature type="region of interest" description="Disordered" evidence="4">
    <location>
        <begin position="157"/>
        <end position="179"/>
    </location>
</feature>
<name>A0A0K6I4S4_9HYPH</name>
<dbReference type="AlphaFoldDB" id="A0A0K6I4S4"/>
<proteinExistence type="predicted"/>
<sequence>MLLIPCPYCDETLPELEFAYAGKAHIARPAAPSALSGEEWRDFLFIRKNAGGKHLERWRHAHGCGRFFQRLPRQGERKVPEDLQGRRRASGRDRTGWRGMSRYRVPGLGRTDPAEPVRFTFDGRRYEGLRGDMVASALLANGVHLMGRSFKYHRPGGPVSAGSEEPNALIGTSRGPGRFEPNTRTTVQELRQGLVAECQKKWPSLKCDIGAVNGRAYMLFSAGFYYKTFIWPRSFRDKVYEPFIRAAAGLGKLPSEPDPDNYASRYLHKDVLVVGRGAAGIAAALTAARSGAKVVLVDDSPEMGGLLLCDPSVQIEGLNAWPWLSGQLSQPRAAGVTLMTRTTAIGYYHQNMVGLAERPKLIVAGASAYPRHIGFAAFRAIADEIGVYLMVDMAYYAGLIAAGEYPNPVPHAHVTTPATHKTLRSPRGGVIQTNDGDLAKKFNSAVFPGNQGGPLMHVIAAKAVAFGEALQPSFKDYAKAVIANARALSDTLIEGGVGIVSGGTDCHMVLCDLRPLGVTGKAAEIALERAGLTCNKNAIPFDPEKPFMTSGSRLGSSAGTTRGFDEAEFRQIGQMILRVLRALGENPEGHAAFEAFIRAEVKAMCDRFPIYEA</sequence>
<dbReference type="Proteomes" id="UP000183900">
    <property type="component" value="Unassembled WGS sequence"/>
</dbReference>
<reference evidence="7" key="1">
    <citation type="submission" date="2015-08" db="EMBL/GenBank/DDBJ databases">
        <authorList>
            <person name="Varghese N."/>
        </authorList>
    </citation>
    <scope>NUCLEOTIDE SEQUENCE [LARGE SCALE GENOMIC DNA]</scope>
    <source>
        <strain evidence="7">DSM 23407</strain>
    </source>
</reference>
<keyword evidence="7" id="KW-1185">Reference proteome</keyword>
<keyword evidence="6" id="KW-0489">Methyltransferase</keyword>
<dbReference type="SUPFAM" id="SSF51971">
    <property type="entry name" value="Nucleotide-binding domain"/>
    <property type="match status" value="1"/>
</dbReference>
<gene>
    <name evidence="6" type="ORF">Ga0061067_10995</name>
</gene>
<comment type="cofactor">
    <cofactor evidence="1">
        <name>pyridoxal 5'-phosphate</name>
        <dbReference type="ChEBI" id="CHEBI:597326"/>
    </cofactor>
</comment>
<dbReference type="InterPro" id="IPR015422">
    <property type="entry name" value="PyrdxlP-dep_Trfase_small"/>
</dbReference>
<accession>A0A0K6I4S4</accession>
<evidence type="ECO:0000313" key="7">
    <source>
        <dbReference type="Proteomes" id="UP000183900"/>
    </source>
</evidence>
<dbReference type="GO" id="GO:0005829">
    <property type="term" value="C:cytosol"/>
    <property type="evidence" value="ECO:0007669"/>
    <property type="project" value="TreeGrafter"/>
</dbReference>
<evidence type="ECO:0000259" key="5">
    <source>
        <dbReference type="Pfam" id="PF00464"/>
    </source>
</evidence>
<evidence type="ECO:0000256" key="4">
    <source>
        <dbReference type="SAM" id="MobiDB-lite"/>
    </source>
</evidence>
<keyword evidence="6" id="KW-0808">Transferase</keyword>
<protein>
    <submittedName>
        <fullName evidence="6">FAD dependent oxidoreductase/2Fe-2S iron-sulfur cluster binding domain/Serine hydroxymethyltransferase/Sarcosine oxidase, delta subunit family</fullName>
    </submittedName>
</protein>
<dbReference type="GO" id="GO:0008115">
    <property type="term" value="F:sarcosine oxidase activity"/>
    <property type="evidence" value="ECO:0007669"/>
    <property type="project" value="InterPro"/>
</dbReference>
<evidence type="ECO:0000256" key="2">
    <source>
        <dbReference type="ARBA" id="ARBA00022898"/>
    </source>
</evidence>
<dbReference type="PANTHER" id="PTHR11680">
    <property type="entry name" value="SERINE HYDROXYMETHYLTRANSFERASE"/>
    <property type="match status" value="1"/>
</dbReference>
<dbReference type="GO" id="GO:0008168">
    <property type="term" value="F:methyltransferase activity"/>
    <property type="evidence" value="ECO:0007669"/>
    <property type="project" value="UniProtKB-KW"/>
</dbReference>
<dbReference type="InterPro" id="IPR039429">
    <property type="entry name" value="SHMT-like_dom"/>
</dbReference>
<evidence type="ECO:0000256" key="1">
    <source>
        <dbReference type="ARBA" id="ARBA00001933"/>
    </source>
</evidence>
<evidence type="ECO:0000313" key="6">
    <source>
        <dbReference type="EMBL" id="CUA98307.1"/>
    </source>
</evidence>
<dbReference type="GO" id="GO:0030170">
    <property type="term" value="F:pyridoxal phosphate binding"/>
    <property type="evidence" value="ECO:0007669"/>
    <property type="project" value="TreeGrafter"/>
</dbReference>
<dbReference type="Pfam" id="PF00464">
    <property type="entry name" value="SHMT"/>
    <property type="match status" value="1"/>
</dbReference>
<dbReference type="SUPFAM" id="SSF53383">
    <property type="entry name" value="PLP-dependent transferases"/>
    <property type="match status" value="1"/>
</dbReference>
<dbReference type="PRINTS" id="PR00411">
    <property type="entry name" value="PNDRDTASEI"/>
</dbReference>
<dbReference type="Gene3D" id="3.30.2270.10">
    <property type="entry name" value="Folate-binding superfamily"/>
    <property type="match status" value="1"/>
</dbReference>
<dbReference type="Gene3D" id="3.90.1150.10">
    <property type="entry name" value="Aspartate Aminotransferase, domain 1"/>
    <property type="match status" value="1"/>
</dbReference>
<dbReference type="InterPro" id="IPR015424">
    <property type="entry name" value="PyrdxlP-dep_Trfase"/>
</dbReference>
<keyword evidence="2" id="KW-0663">Pyridoxal phosphate</keyword>
<dbReference type="InterPro" id="IPR006279">
    <property type="entry name" value="SoxD"/>
</dbReference>
<feature type="compositionally biased region" description="Basic and acidic residues" evidence="4">
    <location>
        <begin position="75"/>
        <end position="96"/>
    </location>
</feature>
<dbReference type="GO" id="GO:0004372">
    <property type="term" value="F:glycine hydroxymethyltransferase activity"/>
    <property type="evidence" value="ECO:0007669"/>
    <property type="project" value="TreeGrafter"/>
</dbReference>
<dbReference type="NCBIfam" id="NF000586">
    <property type="entry name" value="PRK00011.1"/>
    <property type="match status" value="1"/>
</dbReference>
<feature type="domain" description="Serine hydroxymethyltransferase-like" evidence="5">
    <location>
        <begin position="340"/>
        <end position="576"/>
    </location>
</feature>
<organism evidence="6 7">
    <name type="scientific">Pannonibacter indicus</name>
    <dbReference type="NCBI Taxonomy" id="466044"/>
    <lineage>
        <taxon>Bacteria</taxon>
        <taxon>Pseudomonadati</taxon>
        <taxon>Pseudomonadota</taxon>
        <taxon>Alphaproteobacteria</taxon>
        <taxon>Hyphomicrobiales</taxon>
        <taxon>Stappiaceae</taxon>
        <taxon>Pannonibacter</taxon>
    </lineage>
</organism>
<dbReference type="InterPro" id="IPR015421">
    <property type="entry name" value="PyrdxlP-dep_Trfase_major"/>
</dbReference>
<evidence type="ECO:0000256" key="3">
    <source>
        <dbReference type="ARBA" id="ARBA00023002"/>
    </source>
</evidence>
<dbReference type="Pfam" id="PF13510">
    <property type="entry name" value="Fer2_4"/>
    <property type="match status" value="1"/>
</dbReference>
<keyword evidence="3" id="KW-0560">Oxidoreductase</keyword>
<dbReference type="InterPro" id="IPR049943">
    <property type="entry name" value="Ser_HO-MeTrfase-like"/>
</dbReference>
<dbReference type="GO" id="GO:0046653">
    <property type="term" value="P:tetrahydrofolate metabolic process"/>
    <property type="evidence" value="ECO:0007669"/>
    <property type="project" value="InterPro"/>
</dbReference>
<dbReference type="GO" id="GO:0032259">
    <property type="term" value="P:methylation"/>
    <property type="evidence" value="ECO:0007669"/>
    <property type="project" value="UniProtKB-KW"/>
</dbReference>
<dbReference type="PANTHER" id="PTHR11680:SF35">
    <property type="entry name" value="SERINE HYDROXYMETHYLTRANSFERASE 1"/>
    <property type="match status" value="1"/>
</dbReference>
<dbReference type="InterPro" id="IPR042204">
    <property type="entry name" value="2Fe-2S-bd_N"/>
</dbReference>
<dbReference type="Pfam" id="PF12831">
    <property type="entry name" value="FAD_oxidored"/>
    <property type="match status" value="1"/>
</dbReference>
<dbReference type="EMBL" id="CYHE01000009">
    <property type="protein sequence ID" value="CUA98307.1"/>
    <property type="molecule type" value="Genomic_DNA"/>
</dbReference>
<feature type="region of interest" description="Disordered" evidence="4">
    <location>
        <begin position="75"/>
        <end position="109"/>
    </location>
</feature>
<dbReference type="Gene3D" id="3.50.50.60">
    <property type="entry name" value="FAD/NAD(P)-binding domain"/>
    <property type="match status" value="1"/>
</dbReference>